<dbReference type="RefSeq" id="WP_342449748.1">
    <property type="nucleotide sequence ID" value="NZ_JAATJE010000001.1"/>
</dbReference>
<dbReference type="InterPro" id="IPR005135">
    <property type="entry name" value="Endo/exonuclease/phosphatase"/>
</dbReference>
<dbReference type="SUPFAM" id="SSF56219">
    <property type="entry name" value="DNase I-like"/>
    <property type="match status" value="1"/>
</dbReference>
<dbReference type="InterPro" id="IPR050410">
    <property type="entry name" value="CCR4/nocturin_mRNA_transcr"/>
</dbReference>
<feature type="domain" description="Endonuclease/exonuclease/phosphatase" evidence="1">
    <location>
        <begin position="28"/>
        <end position="267"/>
    </location>
</feature>
<keyword evidence="2" id="KW-0540">Nuclease</keyword>
<accession>A0ABX0XML3</accession>
<evidence type="ECO:0000313" key="3">
    <source>
        <dbReference type="Proteomes" id="UP000734218"/>
    </source>
</evidence>
<dbReference type="GO" id="GO:0016787">
    <property type="term" value="F:hydrolase activity"/>
    <property type="evidence" value="ECO:0007669"/>
    <property type="project" value="UniProtKB-KW"/>
</dbReference>
<dbReference type="Pfam" id="PF03372">
    <property type="entry name" value="Exo_endo_phos"/>
    <property type="match status" value="1"/>
</dbReference>
<dbReference type="PANTHER" id="PTHR12121:SF36">
    <property type="entry name" value="ENDONUCLEASE_EXONUCLEASE_PHOSPHATASE DOMAIN-CONTAINING PROTEIN"/>
    <property type="match status" value="1"/>
</dbReference>
<evidence type="ECO:0000313" key="2">
    <source>
        <dbReference type="EMBL" id="NJC34102.1"/>
    </source>
</evidence>
<dbReference type="EMBL" id="JAATJE010000001">
    <property type="protein sequence ID" value="NJC34102.1"/>
    <property type="molecule type" value="Genomic_DNA"/>
</dbReference>
<keyword evidence="2" id="KW-0255">Endonuclease</keyword>
<dbReference type="PANTHER" id="PTHR12121">
    <property type="entry name" value="CARBON CATABOLITE REPRESSOR PROTEIN 4"/>
    <property type="match status" value="1"/>
</dbReference>
<keyword evidence="2" id="KW-0378">Hydrolase</keyword>
<protein>
    <submittedName>
        <fullName evidence="2">Endonuclease/exonuclease/phosphatase family metal-dependent hydrolase</fullName>
    </submittedName>
</protein>
<gene>
    <name evidence="2" type="ORF">GGR88_001576</name>
</gene>
<keyword evidence="3" id="KW-1185">Reference proteome</keyword>
<sequence>MNLAKVVLLVAALLWGAAAEARGPLRVMSFNIRYPSPDDGANRWPLRRALAVRTIADADPDVIGMQEMFREQGRDIVDALPAYSWVGAGRRGGRDDEHMGLFWRRDRLTLIRWGEFWLSDTPEVPGSISWGNLYPRMVTWGEFSRPSDGRRFIVFNTHFPYRAEDGAARAKAARLLADRIAQLSDGLPVVLTGDFNDVPDSPTYRILTTGLSDGWRAAARRSGPDGTFNGFSGAGDRRIDWVLTHGFRVGEVRTIARREGAVFPSDHWPVLADLSFQN</sequence>
<dbReference type="GO" id="GO:0004519">
    <property type="term" value="F:endonuclease activity"/>
    <property type="evidence" value="ECO:0007669"/>
    <property type="project" value="UniProtKB-KW"/>
</dbReference>
<comment type="caution">
    <text evidence="2">The sequence shown here is derived from an EMBL/GenBank/DDBJ whole genome shotgun (WGS) entry which is preliminary data.</text>
</comment>
<dbReference type="InterPro" id="IPR036691">
    <property type="entry name" value="Endo/exonu/phosph_ase_sf"/>
</dbReference>
<dbReference type="CDD" id="cd09083">
    <property type="entry name" value="EEP-1"/>
    <property type="match status" value="1"/>
</dbReference>
<proteinExistence type="predicted"/>
<dbReference type="Gene3D" id="3.60.10.10">
    <property type="entry name" value="Endonuclease/exonuclease/phosphatase"/>
    <property type="match status" value="1"/>
</dbReference>
<reference evidence="2 3" key="1">
    <citation type="submission" date="2020-03" db="EMBL/GenBank/DDBJ databases">
        <title>Genomic Encyclopedia of Type Strains, Phase IV (KMG-IV): sequencing the most valuable type-strain genomes for metagenomic binning, comparative biology and taxonomic classification.</title>
        <authorList>
            <person name="Goeker M."/>
        </authorList>
    </citation>
    <scope>NUCLEOTIDE SEQUENCE [LARGE SCALE GENOMIC DNA]</scope>
    <source>
        <strain evidence="2 3">DSM 27651</strain>
    </source>
</reference>
<evidence type="ECO:0000259" key="1">
    <source>
        <dbReference type="Pfam" id="PF03372"/>
    </source>
</evidence>
<dbReference type="Proteomes" id="UP000734218">
    <property type="component" value="Unassembled WGS sequence"/>
</dbReference>
<organism evidence="2 3">
    <name type="scientific">Sphingomonas jejuensis</name>
    <dbReference type="NCBI Taxonomy" id="904715"/>
    <lineage>
        <taxon>Bacteria</taxon>
        <taxon>Pseudomonadati</taxon>
        <taxon>Pseudomonadota</taxon>
        <taxon>Alphaproteobacteria</taxon>
        <taxon>Sphingomonadales</taxon>
        <taxon>Sphingomonadaceae</taxon>
        <taxon>Sphingomonas</taxon>
    </lineage>
</organism>
<name>A0ABX0XML3_9SPHN</name>